<protein>
    <recommendedName>
        <fullName evidence="6">Kinesin-like protein</fullName>
    </recommendedName>
</protein>
<keyword evidence="7" id="KW-0175">Coiled coil</keyword>
<dbReference type="PRINTS" id="PR00380">
    <property type="entry name" value="KINESINHEAVY"/>
</dbReference>
<dbReference type="Gene3D" id="3.40.850.10">
    <property type="entry name" value="Kinesin motor domain"/>
    <property type="match status" value="1"/>
</dbReference>
<dbReference type="InterPro" id="IPR027417">
    <property type="entry name" value="P-loop_NTPase"/>
</dbReference>
<evidence type="ECO:0000256" key="4">
    <source>
        <dbReference type="ARBA" id="ARBA00023175"/>
    </source>
</evidence>
<dbReference type="InterPro" id="IPR001752">
    <property type="entry name" value="Kinesin_motor_dom"/>
</dbReference>
<proteinExistence type="inferred from homology"/>
<feature type="coiled-coil region" evidence="7">
    <location>
        <begin position="679"/>
        <end position="713"/>
    </location>
</feature>
<dbReference type="SUPFAM" id="SSF52540">
    <property type="entry name" value="P-loop containing nucleoside triphosphate hydrolases"/>
    <property type="match status" value="1"/>
</dbReference>
<gene>
    <name evidence="10" type="ORF">J3Q64DRAFT_1810803</name>
</gene>
<feature type="region of interest" description="Disordered" evidence="8">
    <location>
        <begin position="768"/>
        <end position="788"/>
    </location>
</feature>
<evidence type="ECO:0000256" key="6">
    <source>
        <dbReference type="RuleBase" id="RU000394"/>
    </source>
</evidence>
<evidence type="ECO:0000256" key="5">
    <source>
        <dbReference type="PROSITE-ProRule" id="PRU00283"/>
    </source>
</evidence>
<feature type="compositionally biased region" description="Polar residues" evidence="8">
    <location>
        <begin position="773"/>
        <end position="783"/>
    </location>
</feature>
<evidence type="ECO:0000256" key="1">
    <source>
        <dbReference type="ARBA" id="ARBA00022701"/>
    </source>
</evidence>
<feature type="region of interest" description="Disordered" evidence="8">
    <location>
        <begin position="520"/>
        <end position="570"/>
    </location>
</feature>
<evidence type="ECO:0000256" key="8">
    <source>
        <dbReference type="SAM" id="MobiDB-lite"/>
    </source>
</evidence>
<feature type="binding site" evidence="5">
    <location>
        <begin position="95"/>
        <end position="102"/>
    </location>
    <ligand>
        <name>ATP</name>
        <dbReference type="ChEBI" id="CHEBI:30616"/>
    </ligand>
</feature>
<keyword evidence="11" id="KW-1185">Reference proteome</keyword>
<evidence type="ECO:0000259" key="9">
    <source>
        <dbReference type="PROSITE" id="PS50067"/>
    </source>
</evidence>
<dbReference type="EMBL" id="JBCLYO010000022">
    <property type="protein sequence ID" value="KAL0079315.1"/>
    <property type="molecule type" value="Genomic_DNA"/>
</dbReference>
<evidence type="ECO:0000313" key="10">
    <source>
        <dbReference type="EMBL" id="KAL0079315.1"/>
    </source>
</evidence>
<keyword evidence="3 5" id="KW-0067">ATP-binding</keyword>
<evidence type="ECO:0000256" key="7">
    <source>
        <dbReference type="SAM" id="Coils"/>
    </source>
</evidence>
<feature type="compositionally biased region" description="Polar residues" evidence="8">
    <location>
        <begin position="548"/>
        <end position="564"/>
    </location>
</feature>
<feature type="compositionally biased region" description="Low complexity" evidence="8">
    <location>
        <begin position="520"/>
        <end position="538"/>
    </location>
</feature>
<keyword evidence="2 5" id="KW-0547">Nucleotide-binding</keyword>
<dbReference type="SMART" id="SM00129">
    <property type="entry name" value="KISc"/>
    <property type="match status" value="1"/>
</dbReference>
<dbReference type="InterPro" id="IPR019821">
    <property type="entry name" value="Kinesin_motor_CS"/>
</dbReference>
<evidence type="ECO:0000313" key="11">
    <source>
        <dbReference type="Proteomes" id="UP001448207"/>
    </source>
</evidence>
<dbReference type="Pfam" id="PF00225">
    <property type="entry name" value="Kinesin"/>
    <property type="match status" value="1"/>
</dbReference>
<dbReference type="PROSITE" id="PS50067">
    <property type="entry name" value="KINESIN_MOTOR_2"/>
    <property type="match status" value="1"/>
</dbReference>
<evidence type="ECO:0000256" key="2">
    <source>
        <dbReference type="ARBA" id="ARBA00022741"/>
    </source>
</evidence>
<evidence type="ECO:0000256" key="3">
    <source>
        <dbReference type="ARBA" id="ARBA00022840"/>
    </source>
</evidence>
<dbReference type="PROSITE" id="PS00411">
    <property type="entry name" value="KINESIN_MOTOR_1"/>
    <property type="match status" value="1"/>
</dbReference>
<keyword evidence="4 5" id="KW-0505">Motor protein</keyword>
<dbReference type="PANTHER" id="PTHR24115:SF1008">
    <property type="entry name" value="KINESIN-LIKE PROTEIN SUBITO"/>
    <property type="match status" value="1"/>
</dbReference>
<accession>A0ABR3AQN7</accession>
<comment type="similarity">
    <text evidence="5 6">Belongs to the TRAFAC class myosin-kinesin ATPase superfamily. Kinesin family.</text>
</comment>
<feature type="domain" description="Kinesin motor" evidence="9">
    <location>
        <begin position="4"/>
        <end position="365"/>
    </location>
</feature>
<sequence length="812" mass="92751">MSIVIIAYLRIRPLAGHQTTAIEVPYLQIVDDLEVSMTPPETSNAYRTRNRAPERYKFTKIFTESVAQQDFFNKTTLPLISDLLHGENALVFAYGVTNSGKTYSIMGTPQDPGLLPRTLDVIFNSTRNYLSDSKTCVKLDDKFEYGIWVSFAEIYTEKIYDLLVPPDRQLKRRALSLKYEFRSGHKYISGLKEVKVQSIEEAYVILREGQRNRAVFSTIMNQTSSRSHSVFTIRIVRVPIDEDNYVIEDPSYVTVSKMSIVDLAGSERHRNTFNSGQRLKEAGNINKSLMVLGQCMETLRFNQLKAAMGKRQAVVPFRHSKLTELFKSSFEGDGKAVMVVNVNPFDTGFDENSHVMKFAAVAKDVATWRRIHPKLDLKSVSGSAIGYLPRDELQIALGDVDDDDEDDDGQDDDDDPFVDGLITQLEDLRDKWLDAETRCATMESTIRQQFAKEMQVELGKMEEIYISALKRELHDRQESLTTEIAKLRVIVQDHDATKQSLLEKVLEARKPSTPLILPQLPQQQQNSSPSQSQSQSPEQEQHSDRRASNTLTIDNLTELTSRTPHPSKGEAFDRFLDLRKRLRRCVFREEYSQTLDVMMKEVEQFEGVSFELVKETNMGKLLKLVAQKEFKDDIYSIQSRAKQLFKQFAQLSIPILAPPKKQGRGAFNRESMVVLSVDAGKEEELISEMKVALDSLQDENQKLKTKIKYMQEGQKRLKKAFEKTRSSPRRVSSMFSPILEAPTISDQMSDIDDEKLLQYYMLEEEADKASRPQLASDSLQSSTDDYDNCGAISDNDESLFYRPGCQKRRFDI</sequence>
<dbReference type="InterPro" id="IPR027640">
    <property type="entry name" value="Kinesin-like_fam"/>
</dbReference>
<reference evidence="10 11" key="1">
    <citation type="submission" date="2024-04" db="EMBL/GenBank/DDBJ databases">
        <title>Symmetric and asymmetric DNA N6-adenine methylation regulates different biological responses in Mucorales.</title>
        <authorList>
            <consortium name="Lawrence Berkeley National Laboratory"/>
            <person name="Lax C."/>
            <person name="Mondo S.J."/>
            <person name="Osorio-Concepcion M."/>
            <person name="Muszewska A."/>
            <person name="Corrochano-Luque M."/>
            <person name="Gutierrez G."/>
            <person name="Riley R."/>
            <person name="Lipzen A."/>
            <person name="Guo J."/>
            <person name="Hundley H."/>
            <person name="Amirebrahimi M."/>
            <person name="Ng V."/>
            <person name="Lorenzo-Gutierrez D."/>
            <person name="Binder U."/>
            <person name="Yang J."/>
            <person name="Song Y."/>
            <person name="Canovas D."/>
            <person name="Navarro E."/>
            <person name="Freitag M."/>
            <person name="Gabaldon T."/>
            <person name="Grigoriev I.V."/>
            <person name="Corrochano L.M."/>
            <person name="Nicolas F.E."/>
            <person name="Garre V."/>
        </authorList>
    </citation>
    <scope>NUCLEOTIDE SEQUENCE [LARGE SCALE GENOMIC DNA]</scope>
    <source>
        <strain evidence="10 11">L51</strain>
    </source>
</reference>
<comment type="caution">
    <text evidence="10">The sequence shown here is derived from an EMBL/GenBank/DDBJ whole genome shotgun (WGS) entry which is preliminary data.</text>
</comment>
<dbReference type="PANTHER" id="PTHR24115">
    <property type="entry name" value="KINESIN-RELATED"/>
    <property type="match status" value="1"/>
</dbReference>
<keyword evidence="1 6" id="KW-0493">Microtubule</keyword>
<dbReference type="InterPro" id="IPR036961">
    <property type="entry name" value="Kinesin_motor_dom_sf"/>
</dbReference>
<dbReference type="Proteomes" id="UP001448207">
    <property type="component" value="Unassembled WGS sequence"/>
</dbReference>
<name>A0ABR3AQN7_PHYBL</name>
<organism evidence="10 11">
    <name type="scientific">Phycomyces blakesleeanus</name>
    <dbReference type="NCBI Taxonomy" id="4837"/>
    <lineage>
        <taxon>Eukaryota</taxon>
        <taxon>Fungi</taxon>
        <taxon>Fungi incertae sedis</taxon>
        <taxon>Mucoromycota</taxon>
        <taxon>Mucoromycotina</taxon>
        <taxon>Mucoromycetes</taxon>
        <taxon>Mucorales</taxon>
        <taxon>Phycomycetaceae</taxon>
        <taxon>Phycomyces</taxon>
    </lineage>
</organism>